<gene>
    <name evidence="2" type="ORF">QTG54_005023</name>
</gene>
<dbReference type="PANTHER" id="PTHR33418:SF1">
    <property type="entry name" value="HELICASE-ASSOCIATED DOMAIN-CONTAINING PROTEIN"/>
    <property type="match status" value="1"/>
</dbReference>
<keyword evidence="2" id="KW-0547">Nucleotide-binding</keyword>
<feature type="domain" description="Helicase-associated" evidence="1">
    <location>
        <begin position="431"/>
        <end position="490"/>
    </location>
</feature>
<keyword evidence="3" id="KW-1185">Reference proteome</keyword>
<dbReference type="Gene3D" id="6.10.140.530">
    <property type="match status" value="6"/>
</dbReference>
<dbReference type="AlphaFoldDB" id="A0AAD8YFH8"/>
<feature type="domain" description="Helicase-associated" evidence="1">
    <location>
        <begin position="223"/>
        <end position="278"/>
    </location>
</feature>
<dbReference type="Proteomes" id="UP001224775">
    <property type="component" value="Unassembled WGS sequence"/>
</dbReference>
<comment type="caution">
    <text evidence="2">The sequence shown here is derived from an EMBL/GenBank/DDBJ whole genome shotgun (WGS) entry which is preliminary data.</text>
</comment>
<protein>
    <submittedName>
        <fullName evidence="2">Helicase-associated domain-containing protein</fullName>
    </submittedName>
</protein>
<keyword evidence="2" id="KW-0067">ATP-binding</keyword>
<dbReference type="InterPro" id="IPR005114">
    <property type="entry name" value="Helicase_assoc"/>
</dbReference>
<proteinExistence type="predicted"/>
<evidence type="ECO:0000313" key="2">
    <source>
        <dbReference type="EMBL" id="KAK1744490.1"/>
    </source>
</evidence>
<feature type="domain" description="Helicase-associated" evidence="1">
    <location>
        <begin position="496"/>
        <end position="553"/>
    </location>
</feature>
<keyword evidence="2" id="KW-0378">Hydrolase</keyword>
<organism evidence="2 3">
    <name type="scientific">Skeletonema marinoi</name>
    <dbReference type="NCBI Taxonomy" id="267567"/>
    <lineage>
        <taxon>Eukaryota</taxon>
        <taxon>Sar</taxon>
        <taxon>Stramenopiles</taxon>
        <taxon>Ochrophyta</taxon>
        <taxon>Bacillariophyta</taxon>
        <taxon>Coscinodiscophyceae</taxon>
        <taxon>Thalassiosirophycidae</taxon>
        <taxon>Thalassiosirales</taxon>
        <taxon>Skeletonemataceae</taxon>
        <taxon>Skeletonema</taxon>
        <taxon>Skeletonema marinoi-dohrnii complex</taxon>
    </lineage>
</organism>
<evidence type="ECO:0000313" key="3">
    <source>
        <dbReference type="Proteomes" id="UP001224775"/>
    </source>
</evidence>
<accession>A0AAD8YFH8</accession>
<feature type="domain" description="Helicase-associated" evidence="1">
    <location>
        <begin position="290"/>
        <end position="350"/>
    </location>
</feature>
<sequence>MSKESPPPSPSKVAAAAAASAAVEPDFDIVVPSLGPDATLEQRQLAEFNQWSKKGSINTDKWMRRYEELSTPWRLGQENAPYQKRRKTYRCSPEVASDIGFEFDKPKGGGKKVVFSGVWNKAYLELCDYQDEHGNIERQRTAFKAGKLDNDLIQKLEEVGVDLSGRARPFGYELDADWTSTYKELKKYSDANGNCNVPEGDGNLGAWVKAQRTYRQQRSLGFRFSELQAYHKVHGDTNVPRYFPLNLALGEFVHDLRTGYQHGALTEGRKKLLKDIGFTFVTSKGRKNTNKWDTTFEELKRYKAKHGTIDIPDSDKSNVVLAGWVSRQRRYQRDQTLKKDRYEKLKAFGFDSEYQAIVEFKEEHGHLKIPTNYEPNPSLYFWVGTQRQSYKHGKLSEERIEKLTELGIDLEIQQSRERPKGKSGPAFLNPKEWDRCFDCLVKYKEEHGDCNVSQREEKDRLGSFCHYMRYYHKQGKLSDEQTKKLADIGFSFNIIDSRWSDKYEELVAFNEENGSCDVPLGHSLYAWVMYQRQAFKNGKLAEDRTDLLRKINFKLEVASRASRKSTGEATSPTVAEKVDRDEYLAELWEKSYNEMVDTKRSMEIAKFP</sequence>
<dbReference type="PANTHER" id="PTHR33418">
    <property type="entry name" value="HELICASE-ASSOCIATED"/>
    <property type="match status" value="1"/>
</dbReference>
<name>A0AAD8YFH8_9STRA</name>
<feature type="domain" description="Helicase-associated" evidence="1">
    <location>
        <begin position="351"/>
        <end position="407"/>
    </location>
</feature>
<dbReference type="EMBL" id="JATAAI010000007">
    <property type="protein sequence ID" value="KAK1744490.1"/>
    <property type="molecule type" value="Genomic_DNA"/>
</dbReference>
<dbReference type="Pfam" id="PF03457">
    <property type="entry name" value="HA"/>
    <property type="match status" value="6"/>
</dbReference>
<keyword evidence="2" id="KW-0347">Helicase</keyword>
<feature type="domain" description="Helicase-associated" evidence="1">
    <location>
        <begin position="175"/>
        <end position="218"/>
    </location>
</feature>
<evidence type="ECO:0000259" key="1">
    <source>
        <dbReference type="Pfam" id="PF03457"/>
    </source>
</evidence>
<reference evidence="2" key="1">
    <citation type="submission" date="2023-06" db="EMBL/GenBank/DDBJ databases">
        <title>Survivors Of The Sea: Transcriptome response of Skeletonema marinoi to long-term dormancy.</title>
        <authorList>
            <person name="Pinder M.I.M."/>
            <person name="Kourtchenko O."/>
            <person name="Robertson E.K."/>
            <person name="Larsson T."/>
            <person name="Maumus F."/>
            <person name="Osuna-Cruz C.M."/>
            <person name="Vancaester E."/>
            <person name="Stenow R."/>
            <person name="Vandepoele K."/>
            <person name="Ploug H."/>
            <person name="Bruchert V."/>
            <person name="Godhe A."/>
            <person name="Topel M."/>
        </authorList>
    </citation>
    <scope>NUCLEOTIDE SEQUENCE</scope>
    <source>
        <strain evidence="2">R05AC</strain>
    </source>
</reference>
<dbReference type="GO" id="GO:0004386">
    <property type="term" value="F:helicase activity"/>
    <property type="evidence" value="ECO:0007669"/>
    <property type="project" value="UniProtKB-KW"/>
</dbReference>